<feature type="transmembrane region" description="Helical" evidence="1">
    <location>
        <begin position="15"/>
        <end position="37"/>
    </location>
</feature>
<accession>A0ABU7EGH4</accession>
<gene>
    <name evidence="2" type="ORF">CHARACLAT_005214</name>
</gene>
<keyword evidence="1" id="KW-0812">Transmembrane</keyword>
<sequence>MSSSWGFWFIYEDCYGSMFILPVLCSAFFSSSVCFCSSSFTPFTPGSSLFIIPPVLIHLNPPLVISIIVMHVHHLLNNLDYCFLDVLELSLGRVMSVFGGFV</sequence>
<evidence type="ECO:0000313" key="2">
    <source>
        <dbReference type="EMBL" id="MED6286362.1"/>
    </source>
</evidence>
<reference evidence="2 3" key="1">
    <citation type="submission" date="2021-06" db="EMBL/GenBank/DDBJ databases">
        <authorList>
            <person name="Palmer J.M."/>
        </authorList>
    </citation>
    <scope>NUCLEOTIDE SEQUENCE [LARGE SCALE GENOMIC DNA]</scope>
    <source>
        <strain evidence="2 3">CL_MEX2019</strain>
        <tissue evidence="2">Muscle</tissue>
    </source>
</reference>
<name>A0ABU7EGH4_9TELE</name>
<feature type="transmembrane region" description="Helical" evidence="1">
    <location>
        <begin position="49"/>
        <end position="70"/>
    </location>
</feature>
<comment type="caution">
    <text evidence="2">The sequence shown here is derived from an EMBL/GenBank/DDBJ whole genome shotgun (WGS) entry which is preliminary data.</text>
</comment>
<dbReference type="EMBL" id="JAHUTJ010057633">
    <property type="protein sequence ID" value="MED6286362.1"/>
    <property type="molecule type" value="Genomic_DNA"/>
</dbReference>
<keyword evidence="1" id="KW-1133">Transmembrane helix</keyword>
<keyword evidence="1" id="KW-0472">Membrane</keyword>
<evidence type="ECO:0000313" key="3">
    <source>
        <dbReference type="Proteomes" id="UP001352852"/>
    </source>
</evidence>
<protein>
    <submittedName>
        <fullName evidence="2">Uncharacterized protein</fullName>
    </submittedName>
</protein>
<proteinExistence type="predicted"/>
<keyword evidence="3" id="KW-1185">Reference proteome</keyword>
<evidence type="ECO:0000256" key="1">
    <source>
        <dbReference type="SAM" id="Phobius"/>
    </source>
</evidence>
<dbReference type="Proteomes" id="UP001352852">
    <property type="component" value="Unassembled WGS sequence"/>
</dbReference>
<organism evidence="2 3">
    <name type="scientific">Characodon lateralis</name>
    <dbReference type="NCBI Taxonomy" id="208331"/>
    <lineage>
        <taxon>Eukaryota</taxon>
        <taxon>Metazoa</taxon>
        <taxon>Chordata</taxon>
        <taxon>Craniata</taxon>
        <taxon>Vertebrata</taxon>
        <taxon>Euteleostomi</taxon>
        <taxon>Actinopterygii</taxon>
        <taxon>Neopterygii</taxon>
        <taxon>Teleostei</taxon>
        <taxon>Neoteleostei</taxon>
        <taxon>Acanthomorphata</taxon>
        <taxon>Ovalentaria</taxon>
        <taxon>Atherinomorphae</taxon>
        <taxon>Cyprinodontiformes</taxon>
        <taxon>Goodeidae</taxon>
        <taxon>Characodon</taxon>
    </lineage>
</organism>